<organism evidence="1 2">
    <name type="scientific">Hungatella hominis</name>
    <dbReference type="NCBI Taxonomy" id="2763050"/>
    <lineage>
        <taxon>Bacteria</taxon>
        <taxon>Bacillati</taxon>
        <taxon>Bacillota</taxon>
        <taxon>Clostridia</taxon>
        <taxon>Lachnospirales</taxon>
        <taxon>Lachnospiraceae</taxon>
        <taxon>Hungatella</taxon>
    </lineage>
</organism>
<dbReference type="RefSeq" id="WP_187024652.1">
    <property type="nucleotide sequence ID" value="NZ_JACOPB010000027.1"/>
</dbReference>
<comment type="caution">
    <text evidence="1">The sequence shown here is derived from an EMBL/GenBank/DDBJ whole genome shotgun (WGS) entry which is preliminary data.</text>
</comment>
<accession>A0ABR7HG56</accession>
<name>A0ABR7HG56_9FIRM</name>
<sequence>MGEEKWRGAEKVDAIVAFVEGSMGLENSLTAEPASGQHHIHQIIHKLSTYYVEFFCPPYYYFSKVHDK</sequence>
<evidence type="ECO:0000313" key="2">
    <source>
        <dbReference type="Proteomes" id="UP000634672"/>
    </source>
</evidence>
<reference evidence="1 2" key="1">
    <citation type="submission" date="2020-08" db="EMBL/GenBank/DDBJ databases">
        <title>Genome public.</title>
        <authorList>
            <person name="Liu C."/>
            <person name="Sun Q."/>
        </authorList>
    </citation>
    <scope>NUCLEOTIDE SEQUENCE [LARGE SCALE GENOMIC DNA]</scope>
    <source>
        <strain evidence="1 2">NSJ-66</strain>
    </source>
</reference>
<proteinExistence type="predicted"/>
<protein>
    <submittedName>
        <fullName evidence="1">Uncharacterized protein</fullName>
    </submittedName>
</protein>
<dbReference type="Proteomes" id="UP000634672">
    <property type="component" value="Unassembled WGS sequence"/>
</dbReference>
<gene>
    <name evidence="1" type="ORF">H8S75_30115</name>
</gene>
<keyword evidence="2" id="KW-1185">Reference proteome</keyword>
<dbReference type="EMBL" id="JACOPB010000027">
    <property type="protein sequence ID" value="MBC5712171.1"/>
    <property type="molecule type" value="Genomic_DNA"/>
</dbReference>
<evidence type="ECO:0000313" key="1">
    <source>
        <dbReference type="EMBL" id="MBC5712171.1"/>
    </source>
</evidence>